<comment type="subcellular location">
    <subcellularLocation>
        <location evidence="1">Cell membrane</location>
        <topology evidence="1">Multi-pass membrane protein</topology>
    </subcellularLocation>
</comment>
<sequence length="438" mass="47116">MKLSDKIKIAFSDLMNRKGRSILTIIAVSIGSLLLIIMMGLGDGIINKMRDMVSSFGDTNLISVMPIDASKSPDAMGGLTVMETTEAPQGVSEVTPEKEVEDFTKKISMEDAQKIGNMDGVEKIRMSIQGKATSLRIENGEYVDRNVSINGVSLKYDYDYTEKLVAGKSIENGDNDILVGENLAKRLGVESNEDLIGKKITVKVEYPAMDGMIIKDPKEVEGTIVGVLDRKEYTDTIVMSDTKANPIAGYFSEDENYIESNGYSGLSVYGEEETDIGALSNKIKADYGYQTFSLSMISDMLDMLGLVVKSILSIAGIIVLLVATLGLVNTVTMIIQEKRKMIGVMRSVGGSKSHIRIIFIFQSIMLGTAGGVLGAVLSSGGILFINEFITKKNNFVISLTASNVGIAVGITVIISILAGLIPASKAARLNVVEAVAEE</sequence>
<evidence type="ECO:0000259" key="8">
    <source>
        <dbReference type="Pfam" id="PF02687"/>
    </source>
</evidence>
<feature type="transmembrane region" description="Helical" evidence="7">
    <location>
        <begin position="311"/>
        <end position="336"/>
    </location>
</feature>
<comment type="caution">
    <text evidence="10">The sequence shown here is derived from an EMBL/GenBank/DDBJ whole genome shotgun (WGS) entry which is preliminary data.</text>
</comment>
<name>A0A2T0BL62_9CLOT</name>
<dbReference type="InterPro" id="IPR003838">
    <property type="entry name" value="ABC3_permease_C"/>
</dbReference>
<evidence type="ECO:0000256" key="6">
    <source>
        <dbReference type="ARBA" id="ARBA00038076"/>
    </source>
</evidence>
<dbReference type="InterPro" id="IPR025857">
    <property type="entry name" value="MacB_PCD"/>
</dbReference>
<evidence type="ECO:0000259" key="9">
    <source>
        <dbReference type="Pfam" id="PF12704"/>
    </source>
</evidence>
<dbReference type="EMBL" id="PVXQ01000001">
    <property type="protein sequence ID" value="PRR84634.1"/>
    <property type="molecule type" value="Genomic_DNA"/>
</dbReference>
<keyword evidence="4 7" id="KW-1133">Transmembrane helix</keyword>
<accession>A0A2T0BL62</accession>
<evidence type="ECO:0000313" key="11">
    <source>
        <dbReference type="Proteomes" id="UP000239471"/>
    </source>
</evidence>
<dbReference type="PANTHER" id="PTHR30572">
    <property type="entry name" value="MEMBRANE COMPONENT OF TRANSPORTER-RELATED"/>
    <property type="match status" value="1"/>
</dbReference>
<dbReference type="Proteomes" id="UP000239471">
    <property type="component" value="Unassembled WGS sequence"/>
</dbReference>
<protein>
    <submittedName>
        <fullName evidence="10">ABC transporter permease YtrF</fullName>
    </submittedName>
</protein>
<evidence type="ECO:0000256" key="5">
    <source>
        <dbReference type="ARBA" id="ARBA00023136"/>
    </source>
</evidence>
<dbReference type="RefSeq" id="WP_106058210.1">
    <property type="nucleotide sequence ID" value="NZ_PVXQ01000001.1"/>
</dbReference>
<gene>
    <name evidence="10" type="primary">ytrF_2</name>
    <name evidence="10" type="ORF">CLVI_01570</name>
</gene>
<feature type="transmembrane region" description="Helical" evidence="7">
    <location>
        <begin position="21"/>
        <end position="42"/>
    </location>
</feature>
<evidence type="ECO:0000256" key="2">
    <source>
        <dbReference type="ARBA" id="ARBA00022475"/>
    </source>
</evidence>
<keyword evidence="2" id="KW-1003">Cell membrane</keyword>
<feature type="transmembrane region" description="Helical" evidence="7">
    <location>
        <begin position="357"/>
        <end position="385"/>
    </location>
</feature>
<dbReference type="GO" id="GO:0022857">
    <property type="term" value="F:transmembrane transporter activity"/>
    <property type="evidence" value="ECO:0007669"/>
    <property type="project" value="TreeGrafter"/>
</dbReference>
<feature type="domain" description="ABC3 transporter permease C-terminal" evidence="8">
    <location>
        <begin position="314"/>
        <end position="430"/>
    </location>
</feature>
<feature type="transmembrane region" description="Helical" evidence="7">
    <location>
        <begin position="397"/>
        <end position="421"/>
    </location>
</feature>
<keyword evidence="11" id="KW-1185">Reference proteome</keyword>
<organism evidence="10 11">
    <name type="scientific">Clostridium vincentii</name>
    <dbReference type="NCBI Taxonomy" id="52704"/>
    <lineage>
        <taxon>Bacteria</taxon>
        <taxon>Bacillati</taxon>
        <taxon>Bacillota</taxon>
        <taxon>Clostridia</taxon>
        <taxon>Eubacteriales</taxon>
        <taxon>Clostridiaceae</taxon>
        <taxon>Clostridium</taxon>
    </lineage>
</organism>
<keyword evidence="3 7" id="KW-0812">Transmembrane</keyword>
<evidence type="ECO:0000256" key="3">
    <source>
        <dbReference type="ARBA" id="ARBA00022692"/>
    </source>
</evidence>
<proteinExistence type="inferred from homology"/>
<dbReference type="Pfam" id="PF12704">
    <property type="entry name" value="MacB_PCD"/>
    <property type="match status" value="1"/>
</dbReference>
<dbReference type="OrthoDB" id="9770099at2"/>
<feature type="domain" description="MacB-like periplasmic core" evidence="9">
    <location>
        <begin position="21"/>
        <end position="284"/>
    </location>
</feature>
<dbReference type="Pfam" id="PF02687">
    <property type="entry name" value="FtsX"/>
    <property type="match status" value="1"/>
</dbReference>
<dbReference type="GO" id="GO:0005886">
    <property type="term" value="C:plasma membrane"/>
    <property type="evidence" value="ECO:0007669"/>
    <property type="project" value="UniProtKB-SubCell"/>
</dbReference>
<dbReference type="PANTHER" id="PTHR30572:SF4">
    <property type="entry name" value="ABC TRANSPORTER PERMEASE YTRF"/>
    <property type="match status" value="1"/>
</dbReference>
<evidence type="ECO:0000256" key="4">
    <source>
        <dbReference type="ARBA" id="ARBA00022989"/>
    </source>
</evidence>
<dbReference type="InterPro" id="IPR050250">
    <property type="entry name" value="Macrolide_Exporter_MacB"/>
</dbReference>
<reference evidence="10 11" key="1">
    <citation type="submission" date="2018-03" db="EMBL/GenBank/DDBJ databases">
        <title>Genome sequence of Clostridium vincentii DSM 10228.</title>
        <authorList>
            <person name="Poehlein A."/>
            <person name="Daniel R."/>
        </authorList>
    </citation>
    <scope>NUCLEOTIDE SEQUENCE [LARGE SCALE GENOMIC DNA]</scope>
    <source>
        <strain evidence="10 11">DSM 10228</strain>
    </source>
</reference>
<comment type="similarity">
    <text evidence="6">Belongs to the ABC-4 integral membrane protein family.</text>
</comment>
<keyword evidence="5 7" id="KW-0472">Membrane</keyword>
<evidence type="ECO:0000256" key="1">
    <source>
        <dbReference type="ARBA" id="ARBA00004651"/>
    </source>
</evidence>
<evidence type="ECO:0000256" key="7">
    <source>
        <dbReference type="SAM" id="Phobius"/>
    </source>
</evidence>
<evidence type="ECO:0000313" key="10">
    <source>
        <dbReference type="EMBL" id="PRR84634.1"/>
    </source>
</evidence>
<dbReference type="AlphaFoldDB" id="A0A2T0BL62"/>